<organism evidence="1 2">
    <name type="scientific">Nitrosarchaeum koreense MY1</name>
    <dbReference type="NCBI Taxonomy" id="1001994"/>
    <lineage>
        <taxon>Archaea</taxon>
        <taxon>Nitrososphaerota</taxon>
        <taxon>Nitrososphaeria</taxon>
        <taxon>Nitrosopumilales</taxon>
        <taxon>Nitrosopumilaceae</taxon>
        <taxon>Nitrosarchaeum</taxon>
    </lineage>
</organism>
<gene>
    <name evidence="1" type="ORF">MY1_0681</name>
</gene>
<sequence>MKKRTVLVKSSFSNYLKGINLDDAKQNYKEEMQEVLLELKIKTSMLLKKLRKENKKPKVEF</sequence>
<keyword evidence="2" id="KW-1185">Reference proteome</keyword>
<dbReference type="AlphaFoldDB" id="F9CVZ2"/>
<evidence type="ECO:0000313" key="1">
    <source>
        <dbReference type="EMBL" id="EGP93444.1"/>
    </source>
</evidence>
<accession>F9CVZ2</accession>
<name>F9CVZ2_9ARCH</name>
<proteinExistence type="predicted"/>
<dbReference type="Proteomes" id="UP000004440">
    <property type="component" value="Unassembled WGS sequence"/>
</dbReference>
<evidence type="ECO:0000313" key="2">
    <source>
        <dbReference type="Proteomes" id="UP000004440"/>
    </source>
</evidence>
<dbReference type="EMBL" id="AFPU01000001">
    <property type="protein sequence ID" value="EGP93444.1"/>
    <property type="molecule type" value="Genomic_DNA"/>
</dbReference>
<comment type="caution">
    <text evidence="1">The sequence shown here is derived from an EMBL/GenBank/DDBJ whole genome shotgun (WGS) entry which is preliminary data.</text>
</comment>
<protein>
    <submittedName>
        <fullName evidence="1">Uncharacterized protein</fullName>
    </submittedName>
</protein>
<reference evidence="1 2" key="1">
    <citation type="journal article" date="2011" name="J. Bacteriol.">
        <title>Genome Sequence of an Ammonia-Oxidizing Soil Archaeon, "Candidatus Nitrosoarchaeum koreensis" MY1.</title>
        <authorList>
            <person name="Kim B.K."/>
            <person name="Jung M.Y."/>
            <person name="Yu D.S."/>
            <person name="Park S.J."/>
            <person name="Oh T.K."/>
            <person name="Rhee S.K."/>
            <person name="Kim J.F."/>
        </authorList>
    </citation>
    <scope>NUCLEOTIDE SEQUENCE [LARGE SCALE GENOMIC DNA]</scope>
    <source>
        <strain evidence="1 2">MY1</strain>
    </source>
</reference>